<sequence length="389" mass="40777">MPAAARAASRLRGAVDRTRRGLTEAVRRPGPARNDLLLQLKAVAAAVAAWSVASWLLPAQVRTFAPFTALLALQQTLYRSVWEASRYLVAMAVGTALAGAFGTTAGVHAWSLGLVTLLALAVAKTPSLGGQRMQVPVTALFAFASGQGRWAYIGHLVAAVAIGVVCGLAAHLAPAPRTHTATARQQAGEVCAAVHALLADIAPALADGPADAGQARAWARRCDELAARIGGVRAVIHREEENAKLNPRGGPTTAPPDLSASRALVDALDHVVAHVRSITRALSATAPDADAGHDTTHRRFLHAYGDLLGHVATALRLCAPEDRCPGPDLTEAIHQGARHCRTLADRHRDRRPTSPTWPLHGTLLTEAERILGELRRLSPEGADGGAVPG</sequence>
<comment type="subcellular location">
    <subcellularLocation>
        <location evidence="1">Cell membrane</location>
        <topology evidence="1">Multi-pass membrane protein</topology>
    </subcellularLocation>
</comment>
<geneLocation type="plasmid" evidence="7 8">
    <name>pSCATT</name>
</geneLocation>
<feature type="transmembrane region" description="Helical" evidence="6">
    <location>
        <begin position="88"/>
        <end position="110"/>
    </location>
</feature>
<dbReference type="GO" id="GO:0005886">
    <property type="term" value="C:plasma membrane"/>
    <property type="evidence" value="ECO:0007669"/>
    <property type="project" value="UniProtKB-SubCell"/>
</dbReference>
<dbReference type="Pfam" id="PF06081">
    <property type="entry name" value="ArAE_1"/>
    <property type="match status" value="1"/>
</dbReference>
<organism evidence="7 8">
    <name type="scientific">Streptantibioticus cattleyicolor (strain ATCC 35852 / DSM 46488 / JCM 4925 / NBRC 14057 / NRRL 8057)</name>
    <name type="common">Streptomyces cattleya</name>
    <dbReference type="NCBI Taxonomy" id="1003195"/>
    <lineage>
        <taxon>Bacteria</taxon>
        <taxon>Bacillati</taxon>
        <taxon>Actinomycetota</taxon>
        <taxon>Actinomycetes</taxon>
        <taxon>Kitasatosporales</taxon>
        <taxon>Streptomycetaceae</taxon>
        <taxon>Streptantibioticus</taxon>
    </lineage>
</organism>
<evidence type="ECO:0000256" key="5">
    <source>
        <dbReference type="ARBA" id="ARBA00023136"/>
    </source>
</evidence>
<evidence type="ECO:0000313" key="8">
    <source>
        <dbReference type="Proteomes" id="UP000007842"/>
    </source>
</evidence>
<dbReference type="EMBL" id="CP003229">
    <property type="protein sequence ID" value="AEW99464.1"/>
    <property type="molecule type" value="Genomic_DNA"/>
</dbReference>
<evidence type="ECO:0008006" key="9">
    <source>
        <dbReference type="Google" id="ProtNLM"/>
    </source>
</evidence>
<dbReference type="KEGG" id="sct:SCAT_p0469"/>
<dbReference type="OrthoDB" id="4458428at2"/>
<protein>
    <recommendedName>
        <fullName evidence="9">Integral membrane protein</fullName>
    </recommendedName>
</protein>
<keyword evidence="3 6" id="KW-0812">Transmembrane</keyword>
<keyword evidence="5 6" id="KW-0472">Membrane</keyword>
<dbReference type="Proteomes" id="UP000007842">
    <property type="component" value="Plasmid pSCATT"/>
</dbReference>
<dbReference type="AlphaFoldDB" id="F8JM13"/>
<keyword evidence="4 6" id="KW-1133">Transmembrane helix</keyword>
<dbReference type="PATRIC" id="fig|1003195.11.peg.451"/>
<keyword evidence="2" id="KW-1003">Cell membrane</keyword>
<dbReference type="HOGENOM" id="CLU_037626_2_1_11"/>
<evidence type="ECO:0000256" key="4">
    <source>
        <dbReference type="ARBA" id="ARBA00022989"/>
    </source>
</evidence>
<name>F8JM13_STREN</name>
<dbReference type="KEGG" id="scy:SCATT_p12710"/>
<evidence type="ECO:0000256" key="6">
    <source>
        <dbReference type="SAM" id="Phobius"/>
    </source>
</evidence>
<accession>F8JM13</accession>
<evidence type="ECO:0000256" key="1">
    <source>
        <dbReference type="ARBA" id="ARBA00004651"/>
    </source>
</evidence>
<feature type="transmembrane region" description="Helical" evidence="6">
    <location>
        <begin position="150"/>
        <end position="170"/>
    </location>
</feature>
<accession>G8XFC2</accession>
<gene>
    <name evidence="7" type="ordered locus">SCATT_p12710</name>
</gene>
<proteinExistence type="predicted"/>
<evidence type="ECO:0000313" key="7">
    <source>
        <dbReference type="EMBL" id="AEW99464.1"/>
    </source>
</evidence>
<keyword evidence="8" id="KW-1185">Reference proteome</keyword>
<dbReference type="RefSeq" id="WP_014150924.1">
    <property type="nucleotide sequence ID" value="NC_016113.1"/>
</dbReference>
<keyword evidence="7" id="KW-0614">Plasmid</keyword>
<reference evidence="8" key="1">
    <citation type="submission" date="2011-12" db="EMBL/GenBank/DDBJ databases">
        <title>Complete genome sequence of Streptomyces cattleya strain DSM 46488.</title>
        <authorList>
            <person name="Ou H.-Y."/>
            <person name="Li P."/>
            <person name="Zhao C."/>
            <person name="O'Hagan D."/>
            <person name="Deng Z."/>
        </authorList>
    </citation>
    <scope>NUCLEOTIDE SEQUENCE [LARGE SCALE GENOMIC DNA]</scope>
    <source>
        <strain evidence="8">ATCC 35852 / DSM 46488 / JCM 4925 / NBRC 14057 / NRRL 8057</strain>
        <plasmid evidence="8">Plasmid pSCATT</plasmid>
    </source>
</reference>
<dbReference type="InterPro" id="IPR010343">
    <property type="entry name" value="ArAE_1"/>
</dbReference>
<evidence type="ECO:0000256" key="2">
    <source>
        <dbReference type="ARBA" id="ARBA00022475"/>
    </source>
</evidence>
<evidence type="ECO:0000256" key="3">
    <source>
        <dbReference type="ARBA" id="ARBA00022692"/>
    </source>
</evidence>